<comment type="subcellular location">
    <subcellularLocation>
        <location evidence="1">Mitochondrion matrix</location>
    </subcellularLocation>
</comment>
<name>A0AAE0T7G7_9BIVA</name>
<dbReference type="SUPFAM" id="SSF52540">
    <property type="entry name" value="P-loop containing nucleoside triphosphate hydrolases"/>
    <property type="match status" value="1"/>
</dbReference>
<dbReference type="AlphaFoldDB" id="A0AAE0T7G7"/>
<dbReference type="InterPro" id="IPR006259">
    <property type="entry name" value="Adenyl_kin_sub"/>
</dbReference>
<dbReference type="GO" id="GO:0005524">
    <property type="term" value="F:ATP binding"/>
    <property type="evidence" value="ECO:0007669"/>
    <property type="project" value="InterPro"/>
</dbReference>
<accession>A0AAE0T7G7</accession>
<evidence type="ECO:0000256" key="7">
    <source>
        <dbReference type="RuleBase" id="RU000441"/>
    </source>
</evidence>
<evidence type="ECO:0000259" key="8">
    <source>
        <dbReference type="Pfam" id="PF05191"/>
    </source>
</evidence>
<dbReference type="Pfam" id="PF00285">
    <property type="entry name" value="Citrate_synt"/>
    <property type="match status" value="1"/>
</dbReference>
<reference evidence="9" key="2">
    <citation type="journal article" date="2021" name="Genome Biol. Evol.">
        <title>Developing a high-quality reference genome for a parasitic bivalve with doubly uniparental inheritance (Bivalvia: Unionida).</title>
        <authorList>
            <person name="Smith C.H."/>
        </authorList>
    </citation>
    <scope>NUCLEOTIDE SEQUENCE</scope>
    <source>
        <strain evidence="9">CHS0354</strain>
        <tissue evidence="9">Mantle</tissue>
    </source>
</reference>
<reference evidence="9" key="1">
    <citation type="journal article" date="2021" name="Genome Biol. Evol.">
        <title>A High-Quality Reference Genome for a Parasitic Bivalve with Doubly Uniparental Inheritance (Bivalvia: Unionida).</title>
        <authorList>
            <person name="Smith C.H."/>
        </authorList>
    </citation>
    <scope>NUCLEOTIDE SEQUENCE</scope>
    <source>
        <strain evidence="9">CHS0354</strain>
    </source>
</reference>
<organism evidence="9 10">
    <name type="scientific">Potamilus streckersoni</name>
    <dbReference type="NCBI Taxonomy" id="2493646"/>
    <lineage>
        <taxon>Eukaryota</taxon>
        <taxon>Metazoa</taxon>
        <taxon>Spiralia</taxon>
        <taxon>Lophotrochozoa</taxon>
        <taxon>Mollusca</taxon>
        <taxon>Bivalvia</taxon>
        <taxon>Autobranchia</taxon>
        <taxon>Heteroconchia</taxon>
        <taxon>Palaeoheterodonta</taxon>
        <taxon>Unionida</taxon>
        <taxon>Unionoidea</taxon>
        <taxon>Unionidae</taxon>
        <taxon>Ambleminae</taxon>
        <taxon>Lampsilini</taxon>
        <taxon>Potamilus</taxon>
    </lineage>
</organism>
<feature type="domain" description="Adenylate kinase active site lid" evidence="8">
    <location>
        <begin position="465"/>
        <end position="501"/>
    </location>
</feature>
<dbReference type="NCBIfam" id="TIGR01351">
    <property type="entry name" value="adk"/>
    <property type="match status" value="1"/>
</dbReference>
<dbReference type="PRINTS" id="PR00143">
    <property type="entry name" value="CITRTSNTHASE"/>
</dbReference>
<evidence type="ECO:0000256" key="6">
    <source>
        <dbReference type="ARBA" id="ARBA00022777"/>
    </source>
</evidence>
<sequence>MDPREQYIPGLEDVIATKTNISILDVDREQIVIRGYSLIDLAQKATYLDVAYLLLYGALPTTEQKVRFENELKKEMDIDEDVYKMFSLLPKVTSGMDILRTGLSFISGYEDPDLLLDNSSEANLKKGIKILAKAPTICANGYRAAKGLPFVKPKKELGFTENFLYMMLGKETDAETKRVFDMVMTCYIEHELPNSTFTARVVASTLSDIYGALVSAVASLKGALHGGANEACVYMMLELLKKGGSEKAEQLVMDKLKNKEKIMGFGHRVYMKKYDPRAFLLKDYIPNLVKRHKDGEELYKIYQIIEKVVNREKGLFPNTDYPIGLILYLLGVPIDLFTPIFLCSRNAGAGKGTQAQIIAKEHKVAHISTGDMLREEIKLNTELGKLAKAIIDRGELVSDDIIMNMIENLFKSDKIKNGFIFDGFPRTLVQAKELDSMLHKLNLKIESVINLIVEPEEVVKRISGRKTCAKCGAVYNVYLAPPKKKDVCDTCQGTEFKQRPDDNEATVRSRLSIYQQQTSPVLEYYQSQNLVRNIDATQAIEKITKQIMYLF</sequence>
<dbReference type="PROSITE" id="PS00480">
    <property type="entry name" value="CITRATE_SYNTHASE"/>
    <property type="match status" value="1"/>
</dbReference>
<dbReference type="InterPro" id="IPR016142">
    <property type="entry name" value="Citrate_synth-like_lrg_a-sub"/>
</dbReference>
<dbReference type="FunFam" id="3.40.50.300:FF:000106">
    <property type="entry name" value="Adenylate kinase mitochondrial"/>
    <property type="match status" value="1"/>
</dbReference>
<keyword evidence="6" id="KW-0418">Kinase</keyword>
<dbReference type="SUPFAM" id="SSF48256">
    <property type="entry name" value="Citrate synthase"/>
    <property type="match status" value="1"/>
</dbReference>
<keyword evidence="4 7" id="KW-0808">Transferase</keyword>
<evidence type="ECO:0000256" key="1">
    <source>
        <dbReference type="ARBA" id="ARBA00004305"/>
    </source>
</evidence>
<evidence type="ECO:0000256" key="4">
    <source>
        <dbReference type="ARBA" id="ARBA00022679"/>
    </source>
</evidence>
<dbReference type="Proteomes" id="UP001195483">
    <property type="component" value="Unassembled WGS sequence"/>
</dbReference>
<evidence type="ECO:0000313" key="10">
    <source>
        <dbReference type="Proteomes" id="UP001195483"/>
    </source>
</evidence>
<dbReference type="GO" id="GO:0005829">
    <property type="term" value="C:cytosol"/>
    <property type="evidence" value="ECO:0007669"/>
    <property type="project" value="TreeGrafter"/>
</dbReference>
<comment type="caution">
    <text evidence="9">The sequence shown here is derived from an EMBL/GenBank/DDBJ whole genome shotgun (WGS) entry which is preliminary data.</text>
</comment>
<keyword evidence="5" id="KW-0547">Nucleotide-binding</keyword>
<dbReference type="EMBL" id="JAEAOA010000085">
    <property type="protein sequence ID" value="KAK3605066.1"/>
    <property type="molecule type" value="Genomic_DNA"/>
</dbReference>
<dbReference type="GO" id="GO:0005975">
    <property type="term" value="P:carbohydrate metabolic process"/>
    <property type="evidence" value="ECO:0007669"/>
    <property type="project" value="TreeGrafter"/>
</dbReference>
<proteinExistence type="inferred from homology"/>
<dbReference type="InterPro" id="IPR002020">
    <property type="entry name" value="Citrate_synthase"/>
</dbReference>
<dbReference type="GO" id="GO:0005759">
    <property type="term" value="C:mitochondrial matrix"/>
    <property type="evidence" value="ECO:0007669"/>
    <property type="project" value="UniProtKB-SubCell"/>
</dbReference>
<dbReference type="InterPro" id="IPR000850">
    <property type="entry name" value="Adenylat/UMP-CMP_kin"/>
</dbReference>
<dbReference type="Gene3D" id="3.40.50.300">
    <property type="entry name" value="P-loop containing nucleotide triphosphate hydrolases"/>
    <property type="match status" value="1"/>
</dbReference>
<dbReference type="NCBIfam" id="NF001380">
    <property type="entry name" value="PRK00279.1-2"/>
    <property type="match status" value="1"/>
</dbReference>
<dbReference type="InterPro" id="IPR027417">
    <property type="entry name" value="P-loop_NTPase"/>
</dbReference>
<dbReference type="PANTHER" id="PTHR11739">
    <property type="entry name" value="CITRATE SYNTHASE"/>
    <property type="match status" value="1"/>
</dbReference>
<evidence type="ECO:0000256" key="2">
    <source>
        <dbReference type="ARBA" id="ARBA00010566"/>
    </source>
</evidence>
<dbReference type="InterPro" id="IPR036969">
    <property type="entry name" value="Citrate_synthase_sf"/>
</dbReference>
<keyword evidence="10" id="KW-1185">Reference proteome</keyword>
<protein>
    <recommendedName>
        <fullName evidence="7">Citrate synthase</fullName>
    </recommendedName>
</protein>
<dbReference type="PANTHER" id="PTHR11739:SF11">
    <property type="entry name" value="CITRATE_2-METHYLCITRATE SYNTHASE"/>
    <property type="match status" value="1"/>
</dbReference>
<comment type="similarity">
    <text evidence="2 7">Belongs to the citrate synthase family.</text>
</comment>
<dbReference type="GO" id="GO:0006099">
    <property type="term" value="P:tricarboxylic acid cycle"/>
    <property type="evidence" value="ECO:0007669"/>
    <property type="project" value="TreeGrafter"/>
</dbReference>
<evidence type="ECO:0000256" key="5">
    <source>
        <dbReference type="ARBA" id="ARBA00022741"/>
    </source>
</evidence>
<dbReference type="NCBIfam" id="NF011100">
    <property type="entry name" value="PRK14527.1"/>
    <property type="match status" value="1"/>
</dbReference>
<dbReference type="PROSITE" id="PS00113">
    <property type="entry name" value="ADENYLATE_KINASE"/>
    <property type="match status" value="1"/>
</dbReference>
<comment type="subunit">
    <text evidence="3">Homodimer.</text>
</comment>
<dbReference type="NCBIfam" id="NF001381">
    <property type="entry name" value="PRK00279.1-3"/>
    <property type="match status" value="1"/>
</dbReference>
<reference evidence="9" key="3">
    <citation type="submission" date="2023-05" db="EMBL/GenBank/DDBJ databases">
        <authorList>
            <person name="Smith C.H."/>
        </authorList>
    </citation>
    <scope>NUCLEOTIDE SEQUENCE</scope>
    <source>
        <strain evidence="9">CHS0354</strain>
        <tissue evidence="9">Mantle</tissue>
    </source>
</reference>
<dbReference type="HAMAP" id="MF_00235">
    <property type="entry name" value="Adenylate_kinase_Adk"/>
    <property type="match status" value="1"/>
</dbReference>
<dbReference type="Gene3D" id="1.10.580.10">
    <property type="entry name" value="Citrate Synthase, domain 1"/>
    <property type="match status" value="1"/>
</dbReference>
<dbReference type="GO" id="GO:0004017">
    <property type="term" value="F:AMP kinase activity"/>
    <property type="evidence" value="ECO:0007669"/>
    <property type="project" value="InterPro"/>
</dbReference>
<dbReference type="InterPro" id="IPR033690">
    <property type="entry name" value="Adenylat_kinase_CS"/>
</dbReference>
<dbReference type="Gene3D" id="1.10.230.10">
    <property type="entry name" value="Cytochrome P450-Terp, domain 2"/>
    <property type="match status" value="1"/>
</dbReference>
<dbReference type="GO" id="GO:0046912">
    <property type="term" value="F:acyltransferase activity, acyl groups converted into alkyl on transfer"/>
    <property type="evidence" value="ECO:0007669"/>
    <property type="project" value="InterPro"/>
</dbReference>
<gene>
    <name evidence="9" type="ORF">CHS0354_000732</name>
</gene>
<dbReference type="CDD" id="cd01428">
    <property type="entry name" value="ADK"/>
    <property type="match status" value="1"/>
</dbReference>
<dbReference type="InterPro" id="IPR019810">
    <property type="entry name" value="Citrate_synthase_AS"/>
</dbReference>
<dbReference type="InterPro" id="IPR016143">
    <property type="entry name" value="Citrate_synth-like_sm_a-sub"/>
</dbReference>
<dbReference type="Pfam" id="PF05191">
    <property type="entry name" value="ADK_lid"/>
    <property type="match status" value="1"/>
</dbReference>
<evidence type="ECO:0000313" key="9">
    <source>
        <dbReference type="EMBL" id="KAK3605066.1"/>
    </source>
</evidence>
<dbReference type="InterPro" id="IPR007862">
    <property type="entry name" value="Adenylate_kinase_lid-dom"/>
</dbReference>
<evidence type="ECO:0000256" key="3">
    <source>
        <dbReference type="ARBA" id="ARBA00011738"/>
    </source>
</evidence>